<reference evidence="2" key="1">
    <citation type="submission" date="2019-08" db="EMBL/GenBank/DDBJ databases">
        <authorList>
            <person name="Kucharzyk K."/>
            <person name="Murdoch R.W."/>
            <person name="Higgins S."/>
            <person name="Loffler F."/>
        </authorList>
    </citation>
    <scope>NUCLEOTIDE SEQUENCE</scope>
</reference>
<protein>
    <submittedName>
        <fullName evidence="2">Uncharacterized protein</fullName>
    </submittedName>
</protein>
<evidence type="ECO:0000256" key="1">
    <source>
        <dbReference type="SAM" id="MobiDB-lite"/>
    </source>
</evidence>
<sequence>MMKKKLIVAALALTLSIGIGTSVYATDNSTDKGNNNQSTEITAPNKGKEKKNFKAVKHVKIDEVLSEKFGITKEELTAARKEGKTLNAFLTEKGVSLESFRAALIEKHNVAIDEAVSNGKITAEKGEEIKTKIKAKIENNNFDKVRPEKGNKIKGDRGSKVHEGTESESSKTES</sequence>
<dbReference type="EMBL" id="VSSQ01044055">
    <property type="protein sequence ID" value="MPM97840.1"/>
    <property type="molecule type" value="Genomic_DNA"/>
</dbReference>
<proteinExistence type="predicted"/>
<dbReference type="AlphaFoldDB" id="A0A645E7U9"/>
<comment type="caution">
    <text evidence="2">The sequence shown here is derived from an EMBL/GenBank/DDBJ whole genome shotgun (WGS) entry which is preliminary data.</text>
</comment>
<feature type="region of interest" description="Disordered" evidence="1">
    <location>
        <begin position="136"/>
        <end position="174"/>
    </location>
</feature>
<evidence type="ECO:0000313" key="2">
    <source>
        <dbReference type="EMBL" id="MPM97840.1"/>
    </source>
</evidence>
<feature type="region of interest" description="Disordered" evidence="1">
    <location>
        <begin position="26"/>
        <end position="46"/>
    </location>
</feature>
<organism evidence="2">
    <name type="scientific">bioreactor metagenome</name>
    <dbReference type="NCBI Taxonomy" id="1076179"/>
    <lineage>
        <taxon>unclassified sequences</taxon>
        <taxon>metagenomes</taxon>
        <taxon>ecological metagenomes</taxon>
    </lineage>
</organism>
<gene>
    <name evidence="2" type="ORF">SDC9_145020</name>
</gene>
<name>A0A645E7U9_9ZZZZ</name>
<accession>A0A645E7U9</accession>
<feature type="compositionally biased region" description="Polar residues" evidence="1">
    <location>
        <begin position="26"/>
        <end position="42"/>
    </location>
</feature>